<evidence type="ECO:0000256" key="2">
    <source>
        <dbReference type="SAM" id="MobiDB-lite"/>
    </source>
</evidence>
<feature type="domain" description="EGF-like" evidence="3">
    <location>
        <begin position="67"/>
        <end position="108"/>
    </location>
</feature>
<feature type="disulfide bond" evidence="1">
    <location>
        <begin position="98"/>
        <end position="107"/>
    </location>
</feature>
<keyword evidence="1" id="KW-0245">EGF-like domain</keyword>
<keyword evidence="5" id="KW-1185">Reference proteome</keyword>
<comment type="caution">
    <text evidence="4">The sequence shown here is derived from an EMBL/GenBank/DDBJ whole genome shotgun (WGS) entry which is preliminary data.</text>
</comment>
<evidence type="ECO:0000259" key="3">
    <source>
        <dbReference type="PROSITE" id="PS50026"/>
    </source>
</evidence>
<gene>
    <name evidence="4" type="ORF">R1sor_025483</name>
</gene>
<comment type="caution">
    <text evidence="1">Lacks conserved residue(s) required for the propagation of feature annotation.</text>
</comment>
<feature type="disulfide bond" evidence="1">
    <location>
        <begin position="79"/>
        <end position="96"/>
    </location>
</feature>
<dbReference type="AlphaFoldDB" id="A0ABD3GC05"/>
<dbReference type="Gene3D" id="2.10.25.10">
    <property type="entry name" value="Laminin"/>
    <property type="match status" value="1"/>
</dbReference>
<proteinExistence type="predicted"/>
<dbReference type="PROSITE" id="PS50026">
    <property type="entry name" value="EGF_3"/>
    <property type="match status" value="1"/>
</dbReference>
<dbReference type="SUPFAM" id="SSF57196">
    <property type="entry name" value="EGF/Laminin"/>
    <property type="match status" value="1"/>
</dbReference>
<feature type="region of interest" description="Disordered" evidence="2">
    <location>
        <begin position="187"/>
        <end position="210"/>
    </location>
</feature>
<sequence>MGRRSSRQDELLLQVENMWSDHSDCSCPFREIHMLKTVDKCVCLLPDHDSVMNGDRSSLGVVFCDTPSTMCDGTNSFWCESGGTCNEVVQGENYTCACALGFSGVHCQDRGLVCGDSFCFNAPDVNNPVFDNKHHGGEPLGNRRASNKEVGAWGALYSAGTKRGQRTYRGRGFRSYGKVQMVECPDFSDDGEDDPFADTPKVASAYKLGP</sequence>
<dbReference type="Proteomes" id="UP001633002">
    <property type="component" value="Unassembled WGS sequence"/>
</dbReference>
<dbReference type="EMBL" id="JBJQOH010000008">
    <property type="protein sequence ID" value="KAL3675535.1"/>
    <property type="molecule type" value="Genomic_DNA"/>
</dbReference>
<evidence type="ECO:0000313" key="4">
    <source>
        <dbReference type="EMBL" id="KAL3675535.1"/>
    </source>
</evidence>
<organism evidence="4 5">
    <name type="scientific">Riccia sorocarpa</name>
    <dbReference type="NCBI Taxonomy" id="122646"/>
    <lineage>
        <taxon>Eukaryota</taxon>
        <taxon>Viridiplantae</taxon>
        <taxon>Streptophyta</taxon>
        <taxon>Embryophyta</taxon>
        <taxon>Marchantiophyta</taxon>
        <taxon>Marchantiopsida</taxon>
        <taxon>Marchantiidae</taxon>
        <taxon>Marchantiales</taxon>
        <taxon>Ricciaceae</taxon>
        <taxon>Riccia</taxon>
    </lineage>
</organism>
<protein>
    <recommendedName>
        <fullName evidence="3">EGF-like domain-containing protein</fullName>
    </recommendedName>
</protein>
<dbReference type="PROSITE" id="PS00022">
    <property type="entry name" value="EGF_1"/>
    <property type="match status" value="1"/>
</dbReference>
<accession>A0ABD3GC05</accession>
<keyword evidence="1" id="KW-1015">Disulfide bond</keyword>
<name>A0ABD3GC05_9MARC</name>
<dbReference type="PROSITE" id="PS01186">
    <property type="entry name" value="EGF_2"/>
    <property type="match status" value="1"/>
</dbReference>
<reference evidence="4 5" key="1">
    <citation type="submission" date="2024-09" db="EMBL/GenBank/DDBJ databases">
        <title>Chromosome-scale assembly of Riccia sorocarpa.</title>
        <authorList>
            <person name="Paukszto L."/>
        </authorList>
    </citation>
    <scope>NUCLEOTIDE SEQUENCE [LARGE SCALE GENOMIC DNA]</scope>
    <source>
        <strain evidence="4">LP-2024</strain>
        <tissue evidence="4">Aerial parts of the thallus</tissue>
    </source>
</reference>
<dbReference type="Pfam" id="PF00008">
    <property type="entry name" value="EGF"/>
    <property type="match status" value="1"/>
</dbReference>
<evidence type="ECO:0000256" key="1">
    <source>
        <dbReference type="PROSITE-ProRule" id="PRU00076"/>
    </source>
</evidence>
<feature type="compositionally biased region" description="Acidic residues" evidence="2">
    <location>
        <begin position="187"/>
        <end position="196"/>
    </location>
</feature>
<dbReference type="InterPro" id="IPR000742">
    <property type="entry name" value="EGF"/>
</dbReference>
<evidence type="ECO:0000313" key="5">
    <source>
        <dbReference type="Proteomes" id="UP001633002"/>
    </source>
</evidence>